<evidence type="ECO:0000313" key="2">
    <source>
        <dbReference type="Proteomes" id="UP000484164"/>
    </source>
</evidence>
<organism evidence="1 2">
    <name type="scientific">Phaeocystidibacter marisrubri</name>
    <dbReference type="NCBI Taxonomy" id="1577780"/>
    <lineage>
        <taxon>Bacteria</taxon>
        <taxon>Pseudomonadati</taxon>
        <taxon>Bacteroidota</taxon>
        <taxon>Flavobacteriia</taxon>
        <taxon>Flavobacteriales</taxon>
        <taxon>Phaeocystidibacteraceae</taxon>
        <taxon>Phaeocystidibacter</taxon>
    </lineage>
</organism>
<gene>
    <name evidence="1" type="ORF">F8C82_04765</name>
</gene>
<sequence>MMRYTHRRLRKNWKILTFHFKKGEYTLPYQKLHKKGFMIDLMTGIVRENDRVIYKCYEHLYELSDDGCIHLVGIDVERQLK</sequence>
<dbReference type="EMBL" id="WBVQ01000001">
    <property type="protein sequence ID" value="KAB2817719.1"/>
    <property type="molecule type" value="Genomic_DNA"/>
</dbReference>
<dbReference type="AlphaFoldDB" id="A0A6L3ZJB9"/>
<comment type="caution">
    <text evidence="1">The sequence shown here is derived from an EMBL/GenBank/DDBJ whole genome shotgun (WGS) entry which is preliminary data.</text>
</comment>
<dbReference type="OrthoDB" id="5187906at2"/>
<dbReference type="Proteomes" id="UP000484164">
    <property type="component" value="Unassembled WGS sequence"/>
</dbReference>
<name>A0A6L3ZJB9_9FLAO</name>
<proteinExistence type="predicted"/>
<accession>A0A6L3ZJB9</accession>
<reference evidence="1 2" key="1">
    <citation type="submission" date="2019-10" db="EMBL/GenBank/DDBJ databases">
        <title>Genome sequence of Phaeocystidibacter marisrubri JCM30614 (type strain).</title>
        <authorList>
            <person name="Bowman J.P."/>
        </authorList>
    </citation>
    <scope>NUCLEOTIDE SEQUENCE [LARGE SCALE GENOMIC DNA]</scope>
    <source>
        <strain evidence="1 2">JCM 30614</strain>
    </source>
</reference>
<evidence type="ECO:0000313" key="1">
    <source>
        <dbReference type="EMBL" id="KAB2817719.1"/>
    </source>
</evidence>
<dbReference type="RefSeq" id="WP_151692407.1">
    <property type="nucleotide sequence ID" value="NZ_BMGX01000002.1"/>
</dbReference>
<protein>
    <submittedName>
        <fullName evidence="1">Uncharacterized protein</fullName>
    </submittedName>
</protein>
<keyword evidence="2" id="KW-1185">Reference proteome</keyword>